<dbReference type="STRING" id="633697.EubceDRAFT1_1072"/>
<evidence type="ECO:0000313" key="3">
    <source>
        <dbReference type="EMBL" id="EIM56890.1"/>
    </source>
</evidence>
<evidence type="ECO:0000256" key="1">
    <source>
        <dbReference type="ARBA" id="ARBA00008007"/>
    </source>
</evidence>
<keyword evidence="3" id="KW-0808">Transferase</keyword>
<organism evidence="3 4">
    <name type="scientific">Eubacterium cellulosolvens (strain ATCC 43171 / JCM 9499 / 6)</name>
    <name type="common">Cillobacterium cellulosolvens</name>
    <dbReference type="NCBI Taxonomy" id="633697"/>
    <lineage>
        <taxon>Bacteria</taxon>
        <taxon>Bacillati</taxon>
        <taxon>Bacillota</taxon>
        <taxon>Clostridia</taxon>
        <taxon>Eubacteriales</taxon>
        <taxon>Eubacteriaceae</taxon>
        <taxon>Eubacterium</taxon>
    </lineage>
</organism>
<dbReference type="PANTHER" id="PTHR47505:SF1">
    <property type="entry name" value="DNA UTILIZATION PROTEIN YHGH"/>
    <property type="match status" value="1"/>
</dbReference>
<dbReference type="CDD" id="cd06223">
    <property type="entry name" value="PRTases_typeI"/>
    <property type="match status" value="1"/>
</dbReference>
<gene>
    <name evidence="3" type="ORF">EubceDRAFT1_1072</name>
</gene>
<dbReference type="InterPro" id="IPR000836">
    <property type="entry name" value="PRTase_dom"/>
</dbReference>
<dbReference type="InterPro" id="IPR029057">
    <property type="entry name" value="PRTase-like"/>
</dbReference>
<name>I5ASW7_EUBC6</name>
<evidence type="ECO:0000259" key="2">
    <source>
        <dbReference type="Pfam" id="PF18912"/>
    </source>
</evidence>
<proteinExistence type="inferred from homology"/>
<dbReference type="Pfam" id="PF18912">
    <property type="entry name" value="DZR_2"/>
    <property type="match status" value="1"/>
</dbReference>
<dbReference type="InterPro" id="IPR051910">
    <property type="entry name" value="ComF/GntX_DNA_util-trans"/>
</dbReference>
<accession>I5ASW7</accession>
<feature type="domain" description="Double zinc ribbon" evidence="2">
    <location>
        <begin position="8"/>
        <end position="65"/>
    </location>
</feature>
<comment type="similarity">
    <text evidence="1">Belongs to the ComF/GntX family.</text>
</comment>
<dbReference type="GO" id="GO:0016757">
    <property type="term" value="F:glycosyltransferase activity"/>
    <property type="evidence" value="ECO:0007669"/>
    <property type="project" value="UniProtKB-KW"/>
</dbReference>
<sequence>MISFSRISELLYPRHCPVCDRLLAGNEPYICRKCAGKVKWIRGPVCMKCGRPLDAENKEYCDNCRRRSHLYERNLAPFVYGNEIQTSIMRFKYGGRAEYAAFYAKAITVFGSRQLEMWKPQMLIPVPVHTKRYIRRGYNQAGALAEQLSKLLDVPVGEGLVCRTRNTRPQKGQTPSGRRRNLQGAFRLAEGARLPERLLIVDDIYTTGTTVDTLAGVLLAGGARKVWSASVSIAPGRS</sequence>
<dbReference type="SUPFAM" id="SSF53271">
    <property type="entry name" value="PRTase-like"/>
    <property type="match status" value="1"/>
</dbReference>
<protein>
    <submittedName>
        <fullName evidence="3">Putative amidophosphoribosyltransferase</fullName>
    </submittedName>
</protein>
<dbReference type="EMBL" id="CM001487">
    <property type="protein sequence ID" value="EIM56890.1"/>
    <property type="molecule type" value="Genomic_DNA"/>
</dbReference>
<dbReference type="AlphaFoldDB" id="I5ASW7"/>
<evidence type="ECO:0000313" key="4">
    <source>
        <dbReference type="Proteomes" id="UP000005753"/>
    </source>
</evidence>
<dbReference type="PANTHER" id="PTHR47505">
    <property type="entry name" value="DNA UTILIZATION PROTEIN YHGH"/>
    <property type="match status" value="1"/>
</dbReference>
<dbReference type="Proteomes" id="UP000005753">
    <property type="component" value="Chromosome"/>
</dbReference>
<dbReference type="HOGENOM" id="CLU_054549_0_2_9"/>
<dbReference type="InterPro" id="IPR044005">
    <property type="entry name" value="DZR_2"/>
</dbReference>
<reference evidence="3 4" key="2">
    <citation type="submission" date="2012-02" db="EMBL/GenBank/DDBJ databases">
        <title>Improved High-Quality Draft sequence of Eubacterium cellulosolvens 6.</title>
        <authorList>
            <consortium name="US DOE Joint Genome Institute"/>
            <person name="Lucas S."/>
            <person name="Han J."/>
            <person name="Lapidus A."/>
            <person name="Cheng J.-F."/>
            <person name="Goodwin L."/>
            <person name="Pitluck S."/>
            <person name="Peters L."/>
            <person name="Mikhailova N."/>
            <person name="Gu W."/>
            <person name="Detter J.C."/>
            <person name="Han C."/>
            <person name="Tapia R."/>
            <person name="Land M."/>
            <person name="Hauser L."/>
            <person name="Kyrpides N."/>
            <person name="Ivanova N."/>
            <person name="Pagani I."/>
            <person name="Johnson E."/>
            <person name="Mukhopadhyay B."/>
            <person name="Anderson I."/>
            <person name="Woyke T."/>
        </authorList>
    </citation>
    <scope>NUCLEOTIDE SEQUENCE [LARGE SCALE GENOMIC DNA]</scope>
    <source>
        <strain evidence="3 4">6</strain>
    </source>
</reference>
<keyword evidence="3" id="KW-0328">Glycosyltransferase</keyword>
<reference evidence="3 4" key="1">
    <citation type="submission" date="2010-08" db="EMBL/GenBank/DDBJ databases">
        <authorList>
            <consortium name="US DOE Joint Genome Institute (JGI-PGF)"/>
            <person name="Lucas S."/>
            <person name="Copeland A."/>
            <person name="Lapidus A."/>
            <person name="Cheng J.-F."/>
            <person name="Bruce D."/>
            <person name="Goodwin L."/>
            <person name="Pitluck S."/>
            <person name="Land M.L."/>
            <person name="Hauser L."/>
            <person name="Chang Y.-J."/>
            <person name="Anderson I.J."/>
            <person name="Johnson E."/>
            <person name="Mulhopadhyay B."/>
            <person name="Kyrpides N."/>
            <person name="Woyke T.J."/>
        </authorList>
    </citation>
    <scope>NUCLEOTIDE SEQUENCE [LARGE SCALE GENOMIC DNA]</scope>
    <source>
        <strain evidence="3 4">6</strain>
    </source>
</reference>
<dbReference type="OrthoDB" id="9779910at2"/>
<dbReference type="Gene3D" id="3.40.50.2020">
    <property type="match status" value="1"/>
</dbReference>
<dbReference type="eggNOG" id="COG1040">
    <property type="taxonomic scope" value="Bacteria"/>
</dbReference>
<keyword evidence="4" id="KW-1185">Reference proteome</keyword>